<dbReference type="PANTHER" id="PTHR10146">
    <property type="entry name" value="PROLINE SYNTHETASE CO-TRANSCRIBED BACTERIAL HOMOLOG PROTEIN"/>
    <property type="match status" value="1"/>
</dbReference>
<dbReference type="PANTHER" id="PTHR10146:SF14">
    <property type="entry name" value="PYRIDOXAL PHOSPHATE HOMEOSTASIS PROTEIN"/>
    <property type="match status" value="1"/>
</dbReference>
<keyword evidence="7" id="KW-1185">Reference proteome</keyword>
<proteinExistence type="inferred from homology"/>
<dbReference type="InterPro" id="IPR029066">
    <property type="entry name" value="PLP-binding_barrel"/>
</dbReference>
<dbReference type="PROSITE" id="PS01211">
    <property type="entry name" value="UPF0001"/>
    <property type="match status" value="1"/>
</dbReference>
<dbReference type="InterPro" id="IPR001608">
    <property type="entry name" value="Ala_racemase_N"/>
</dbReference>
<name>A0A1R0H2Q7_9FUNG</name>
<evidence type="ECO:0000313" key="7">
    <source>
        <dbReference type="Proteomes" id="UP000187455"/>
    </source>
</evidence>
<dbReference type="STRING" id="133383.A0A1R0H2Q7"/>
<evidence type="ECO:0000256" key="4">
    <source>
        <dbReference type="RuleBase" id="RU004514"/>
    </source>
</evidence>
<dbReference type="AlphaFoldDB" id="A0A1R0H2Q7"/>
<dbReference type="EMBL" id="LSSL01000902">
    <property type="protein sequence ID" value="OLY83444.1"/>
    <property type="molecule type" value="Genomic_DNA"/>
</dbReference>
<reference evidence="6 7" key="1">
    <citation type="journal article" date="2016" name="Mol. Biol. Evol.">
        <title>Genome-Wide Survey of Gut Fungi (Harpellales) Reveals the First Horizontally Transferred Ubiquitin Gene from a Mosquito Host.</title>
        <authorList>
            <person name="Wang Y."/>
            <person name="White M.M."/>
            <person name="Kvist S."/>
            <person name="Moncalvo J.M."/>
        </authorList>
    </citation>
    <scope>NUCLEOTIDE SEQUENCE [LARGE SCALE GENOMIC DNA]</scope>
    <source>
        <strain evidence="6 7">ALG-7-W6</strain>
    </source>
</reference>
<accession>A0A1R0H2Q7</accession>
<evidence type="ECO:0000259" key="5">
    <source>
        <dbReference type="Pfam" id="PF01168"/>
    </source>
</evidence>
<comment type="caution">
    <text evidence="6">The sequence shown here is derived from an EMBL/GenBank/DDBJ whole genome shotgun (WGS) entry which is preliminary data.</text>
</comment>
<evidence type="ECO:0000256" key="3">
    <source>
        <dbReference type="PIRSR" id="PIRSR004848-1"/>
    </source>
</evidence>
<keyword evidence="1 2" id="KW-0663">Pyridoxal phosphate</keyword>
<dbReference type="OrthoDB" id="10264196at2759"/>
<dbReference type="HAMAP" id="MF_02087">
    <property type="entry name" value="PLP_homeostasis"/>
    <property type="match status" value="1"/>
</dbReference>
<organism evidence="6 7">
    <name type="scientific">Smittium mucronatum</name>
    <dbReference type="NCBI Taxonomy" id="133383"/>
    <lineage>
        <taxon>Eukaryota</taxon>
        <taxon>Fungi</taxon>
        <taxon>Fungi incertae sedis</taxon>
        <taxon>Zoopagomycota</taxon>
        <taxon>Kickxellomycotina</taxon>
        <taxon>Harpellomycetes</taxon>
        <taxon>Harpellales</taxon>
        <taxon>Legeriomycetaceae</taxon>
        <taxon>Smittium</taxon>
    </lineage>
</organism>
<comment type="cofactor">
    <cofactor evidence="3">
        <name>pyridoxal 5'-phosphate</name>
        <dbReference type="ChEBI" id="CHEBI:597326"/>
    </cofactor>
</comment>
<dbReference type="Proteomes" id="UP000187455">
    <property type="component" value="Unassembled WGS sequence"/>
</dbReference>
<dbReference type="InterPro" id="IPR011078">
    <property type="entry name" value="PyrdxlP_homeostasis"/>
</dbReference>
<feature type="domain" description="Alanine racemase N-terminal" evidence="5">
    <location>
        <begin position="22"/>
        <end position="250"/>
    </location>
</feature>
<evidence type="ECO:0000256" key="2">
    <source>
        <dbReference type="HAMAP-Rule" id="MF_03225"/>
    </source>
</evidence>
<dbReference type="CDD" id="cd06822">
    <property type="entry name" value="PLPDE_III_YBL036c_euk"/>
    <property type="match status" value="1"/>
</dbReference>
<dbReference type="NCBIfam" id="TIGR00044">
    <property type="entry name" value="YggS family pyridoxal phosphate-dependent enzyme"/>
    <property type="match status" value="1"/>
</dbReference>
<gene>
    <name evidence="6" type="ORF">AYI68_g2414</name>
</gene>
<dbReference type="PIRSF" id="PIRSF004848">
    <property type="entry name" value="YBL036c_PLPDEIII"/>
    <property type="match status" value="1"/>
</dbReference>
<dbReference type="FunFam" id="3.20.20.10:FF:000018">
    <property type="entry name" value="Pyridoxal phosphate homeostasis protein"/>
    <property type="match status" value="1"/>
</dbReference>
<dbReference type="SUPFAM" id="SSF51419">
    <property type="entry name" value="PLP-binding barrel"/>
    <property type="match status" value="1"/>
</dbReference>
<dbReference type="Gene3D" id="3.20.20.10">
    <property type="entry name" value="Alanine racemase"/>
    <property type="match status" value="1"/>
</dbReference>
<evidence type="ECO:0000313" key="6">
    <source>
        <dbReference type="EMBL" id="OLY83444.1"/>
    </source>
</evidence>
<feature type="modified residue" description="N6-(pyridoxal phosphate)lysine" evidence="2 3">
    <location>
        <position position="47"/>
    </location>
</feature>
<sequence>MFSKHEKPHPIQVDPQRESEIHENISEVLNDIENNKVERARLVMVSKPNPASDCAAAFSSGQLHFGENYVQELVEKSLEVNHFYPFMFLPHEIRWHFIGRLQSNKCKALASIPNLWAIETIDSEEKAKKMNDAWAAANHDEPLNIYVQVNTSNEPNKGGVEPDDLIRVCTSIDKTCPNLNFLGLMTIGSVENSALSPNPDFVKLAELRDEISSVLGYQLELSMGMSSDYQDALKLGSNNVRVGSKIFGSRAPKA</sequence>
<dbReference type="GO" id="GO:0030170">
    <property type="term" value="F:pyridoxal phosphate binding"/>
    <property type="evidence" value="ECO:0007669"/>
    <property type="project" value="UniProtKB-UniRule"/>
</dbReference>
<protein>
    <recommendedName>
        <fullName evidence="2">Pyridoxal phosphate homeostasis protein</fullName>
        <shortName evidence="2">PLP homeostasis protein</shortName>
    </recommendedName>
</protein>
<comment type="function">
    <text evidence="2">Pyridoxal 5'-phosphate (PLP)-binding protein, which may be involved in intracellular homeostatic regulation of pyridoxal 5'-phosphate (PLP), the active form of vitamin B6.</text>
</comment>
<evidence type="ECO:0000256" key="1">
    <source>
        <dbReference type="ARBA" id="ARBA00022898"/>
    </source>
</evidence>
<dbReference type="Pfam" id="PF01168">
    <property type="entry name" value="Ala_racemase_N"/>
    <property type="match status" value="1"/>
</dbReference>
<comment type="similarity">
    <text evidence="2 4">Belongs to the pyridoxal phosphate-binding protein YggS/PROSC family.</text>
</comment>